<dbReference type="InterPro" id="IPR052746">
    <property type="entry name" value="MlaB_ABC_Transporter"/>
</dbReference>
<protein>
    <submittedName>
        <fullName evidence="2">Anti-sigma B factor antagonist</fullName>
    </submittedName>
</protein>
<dbReference type="InterPro" id="IPR058548">
    <property type="entry name" value="MlaB-like_STAS"/>
</dbReference>
<organism evidence="2 3">
    <name type="scientific">Photobacterium jeanii</name>
    <dbReference type="NCBI Taxonomy" id="858640"/>
    <lineage>
        <taxon>Bacteria</taxon>
        <taxon>Pseudomonadati</taxon>
        <taxon>Pseudomonadota</taxon>
        <taxon>Gammaproteobacteria</taxon>
        <taxon>Vibrionales</taxon>
        <taxon>Vibrionaceae</taxon>
        <taxon>Photobacterium</taxon>
    </lineage>
</organism>
<dbReference type="AlphaFoldDB" id="A0A178KH04"/>
<dbReference type="PANTHER" id="PTHR35849:SF1">
    <property type="entry name" value="INTERMEMBRANE PHOSPHOLIPID TRANSPORT SYSTEM BINDING PROTEIN MLAB"/>
    <property type="match status" value="1"/>
</dbReference>
<proteinExistence type="predicted"/>
<evidence type="ECO:0000313" key="3">
    <source>
        <dbReference type="Proteomes" id="UP000078503"/>
    </source>
</evidence>
<dbReference type="InterPro" id="IPR002645">
    <property type="entry name" value="STAS_dom"/>
</dbReference>
<dbReference type="CDD" id="cd07043">
    <property type="entry name" value="STAS_anti-anti-sigma_factors"/>
    <property type="match status" value="1"/>
</dbReference>
<dbReference type="EMBL" id="LVHF01000018">
    <property type="protein sequence ID" value="OAN16547.1"/>
    <property type="molecule type" value="Genomic_DNA"/>
</dbReference>
<dbReference type="OrthoDB" id="5900662at2"/>
<accession>A0A178KH04</accession>
<comment type="caution">
    <text evidence="2">The sequence shown here is derived from an EMBL/GenBank/DDBJ whole genome shotgun (WGS) entry which is preliminary data.</text>
</comment>
<gene>
    <name evidence="2" type="ORF">A3K86_10275</name>
</gene>
<dbReference type="PANTHER" id="PTHR35849">
    <property type="entry name" value="BLR2341 PROTEIN"/>
    <property type="match status" value="1"/>
</dbReference>
<sequence>MATPTTLTEVKWQKRADGDYCLSGRLERDTVSAFWRQRAAWLPTESQVTLDLSAVERVDSAGMVMLLHLCQAVAHSGGHLTLHHVPEQLNTLLRLSHVDSLFAANIT</sequence>
<evidence type="ECO:0000313" key="2">
    <source>
        <dbReference type="EMBL" id="OAN16547.1"/>
    </source>
</evidence>
<name>A0A178KH04_9GAMM</name>
<reference evidence="2 3" key="1">
    <citation type="submission" date="2016-03" db="EMBL/GenBank/DDBJ databases">
        <title>Photobacterium proteolyticum sp. nov. a protease producing bacterium isolated from ocean sediments of Laizhou Bay.</title>
        <authorList>
            <person name="Li Y."/>
        </authorList>
    </citation>
    <scope>NUCLEOTIDE SEQUENCE [LARGE SCALE GENOMIC DNA]</scope>
    <source>
        <strain evidence="2 3">R-40508</strain>
    </source>
</reference>
<dbReference type="Gene3D" id="3.30.750.24">
    <property type="entry name" value="STAS domain"/>
    <property type="match status" value="1"/>
</dbReference>
<keyword evidence="3" id="KW-1185">Reference proteome</keyword>
<dbReference type="InterPro" id="IPR036513">
    <property type="entry name" value="STAS_dom_sf"/>
</dbReference>
<feature type="domain" description="STAS" evidence="1">
    <location>
        <begin position="22"/>
        <end position="107"/>
    </location>
</feature>
<evidence type="ECO:0000259" key="1">
    <source>
        <dbReference type="PROSITE" id="PS50801"/>
    </source>
</evidence>
<dbReference type="RefSeq" id="WP_068330809.1">
    <property type="nucleotide sequence ID" value="NZ_LVHF01000018.1"/>
</dbReference>
<dbReference type="STRING" id="858640.A3K86_10275"/>
<dbReference type="Proteomes" id="UP000078503">
    <property type="component" value="Unassembled WGS sequence"/>
</dbReference>
<dbReference type="PROSITE" id="PS50801">
    <property type="entry name" value="STAS"/>
    <property type="match status" value="1"/>
</dbReference>
<dbReference type="Pfam" id="PF13466">
    <property type="entry name" value="STAS_2"/>
    <property type="match status" value="1"/>
</dbReference>
<dbReference type="SUPFAM" id="SSF52091">
    <property type="entry name" value="SpoIIaa-like"/>
    <property type="match status" value="1"/>
</dbReference>